<protein>
    <submittedName>
        <fullName evidence="1">Uncharacterized protein</fullName>
    </submittedName>
</protein>
<sequence length="51" mass="5970">MGNTGTSSKHNNTEIWTFTRAHFCLSYATFPSIKIWRKYLERILLCGKFSL</sequence>
<organism evidence="1 2">
    <name type="scientific">Bacteroides ovatus (strain ATCC 8483 / DSM 1896 / JCM 5824 / BCRC 10623 / CCUG 4943 / NCTC 11153)</name>
    <dbReference type="NCBI Taxonomy" id="411476"/>
    <lineage>
        <taxon>Bacteria</taxon>
        <taxon>Pseudomonadati</taxon>
        <taxon>Bacteroidota</taxon>
        <taxon>Bacteroidia</taxon>
        <taxon>Bacteroidales</taxon>
        <taxon>Bacteroidaceae</taxon>
        <taxon>Bacteroides</taxon>
    </lineage>
</organism>
<dbReference type="Proteomes" id="UP000005475">
    <property type="component" value="Unassembled WGS sequence"/>
</dbReference>
<evidence type="ECO:0000313" key="1">
    <source>
        <dbReference type="EMBL" id="EDO12954.1"/>
    </source>
</evidence>
<proteinExistence type="predicted"/>
<reference evidence="2" key="2">
    <citation type="submission" date="2007-04" db="EMBL/GenBank/DDBJ databases">
        <title>Draft genome sequence of Bacteroides ovatus (ATCC 8483).</title>
        <authorList>
            <person name="Sudarsanam P."/>
            <person name="Ley R."/>
            <person name="Guruge J."/>
            <person name="Turnbaugh P.J."/>
            <person name="Mahowald M."/>
            <person name="Liep D."/>
            <person name="Gordon J."/>
        </authorList>
    </citation>
    <scope>NUCLEOTIDE SEQUENCE [LARGE SCALE GENOMIC DNA]</scope>
    <source>
        <strain evidence="2">ATCC 8483 / DSM 1896 / JCM 5824 / BCRC 10623 / CCUG 4943 / NCTC 11153</strain>
    </source>
</reference>
<reference evidence="1 2" key="1">
    <citation type="submission" date="2007-03" db="EMBL/GenBank/DDBJ databases">
        <authorList>
            <person name="Fulton L."/>
            <person name="Clifton S."/>
            <person name="Fulton B."/>
            <person name="Xu J."/>
            <person name="Minx P."/>
            <person name="Pepin K.H."/>
            <person name="Johnson M."/>
            <person name="Thiruvilangam P."/>
            <person name="Bhonagiri V."/>
            <person name="Nash W.E."/>
            <person name="Mardis E.R."/>
            <person name="Wilson R.K."/>
        </authorList>
    </citation>
    <scope>NUCLEOTIDE SEQUENCE [LARGE SCALE GENOMIC DNA]</scope>
    <source>
        <strain evidence="2">ATCC 8483 / DSM 1896 / JCM 5824 / BCRC 10623 / CCUG 4943 / NCTC 11153</strain>
    </source>
</reference>
<evidence type="ECO:0000313" key="2">
    <source>
        <dbReference type="Proteomes" id="UP000005475"/>
    </source>
</evidence>
<accession>A0AAN3AAD3</accession>
<dbReference type="EMBL" id="AAXF02000043">
    <property type="protein sequence ID" value="EDO12954.1"/>
    <property type="molecule type" value="Genomic_DNA"/>
</dbReference>
<comment type="caution">
    <text evidence="1">The sequence shown here is derived from an EMBL/GenBank/DDBJ whole genome shotgun (WGS) entry which is preliminary data.</text>
</comment>
<dbReference type="AlphaFoldDB" id="A0AAN3AAD3"/>
<gene>
    <name evidence="1" type="ORF">BACOVA_01458</name>
</gene>
<name>A0AAN3AAD3_BACO1</name>